<proteinExistence type="predicted"/>
<dbReference type="EMBL" id="BAABCA010000001">
    <property type="protein sequence ID" value="GAA4230932.1"/>
    <property type="molecule type" value="Genomic_DNA"/>
</dbReference>
<sequence>MAYLKKYFSIFSLFILLFVACSSDSNSNEDVANAKGVITLSGEETSILGNSLNVANAVEGLYQTGTGKSVTLLHKSIGVDSNGEINPTEASFTNSFIIVTAQFESGDNASVHKAISMTIIKNGEEYLFTCTAIEGENVDDDCGSNFLVDQENKRVVFDNTTVINTDSGKVLTMDGIITW</sequence>
<protein>
    <recommendedName>
        <fullName evidence="4">Lipoprotein</fullName>
    </recommendedName>
</protein>
<evidence type="ECO:0000256" key="1">
    <source>
        <dbReference type="SAM" id="SignalP"/>
    </source>
</evidence>
<comment type="caution">
    <text evidence="2">The sequence shown here is derived from an EMBL/GenBank/DDBJ whole genome shotgun (WGS) entry which is preliminary data.</text>
</comment>
<dbReference type="PROSITE" id="PS51257">
    <property type="entry name" value="PROKAR_LIPOPROTEIN"/>
    <property type="match status" value="1"/>
</dbReference>
<dbReference type="RefSeq" id="WP_344786096.1">
    <property type="nucleotide sequence ID" value="NZ_BAABCA010000001.1"/>
</dbReference>
<reference evidence="3" key="1">
    <citation type="journal article" date="2019" name="Int. J. Syst. Evol. Microbiol.">
        <title>The Global Catalogue of Microorganisms (GCM) 10K type strain sequencing project: providing services to taxonomists for standard genome sequencing and annotation.</title>
        <authorList>
            <consortium name="The Broad Institute Genomics Platform"/>
            <consortium name="The Broad Institute Genome Sequencing Center for Infectious Disease"/>
            <person name="Wu L."/>
            <person name="Ma J."/>
        </authorList>
    </citation>
    <scope>NUCLEOTIDE SEQUENCE [LARGE SCALE GENOMIC DNA]</scope>
    <source>
        <strain evidence="3">JCM 17630</strain>
    </source>
</reference>
<evidence type="ECO:0008006" key="4">
    <source>
        <dbReference type="Google" id="ProtNLM"/>
    </source>
</evidence>
<accession>A0ABP8BZI0</accession>
<dbReference type="Proteomes" id="UP001501496">
    <property type="component" value="Unassembled WGS sequence"/>
</dbReference>
<keyword evidence="3" id="KW-1185">Reference proteome</keyword>
<evidence type="ECO:0000313" key="2">
    <source>
        <dbReference type="EMBL" id="GAA4230932.1"/>
    </source>
</evidence>
<name>A0ABP8BZI0_9FLAO</name>
<feature type="chain" id="PRO_5045392913" description="Lipoprotein" evidence="1">
    <location>
        <begin position="28"/>
        <end position="179"/>
    </location>
</feature>
<feature type="signal peptide" evidence="1">
    <location>
        <begin position="1"/>
        <end position="27"/>
    </location>
</feature>
<gene>
    <name evidence="2" type="ORF">GCM10022291_02210</name>
</gene>
<organism evidence="2 3">
    <name type="scientific">Postechiella marina</name>
    <dbReference type="NCBI Taxonomy" id="943941"/>
    <lineage>
        <taxon>Bacteria</taxon>
        <taxon>Pseudomonadati</taxon>
        <taxon>Bacteroidota</taxon>
        <taxon>Flavobacteriia</taxon>
        <taxon>Flavobacteriales</taxon>
        <taxon>Flavobacteriaceae</taxon>
        <taxon>Postechiella</taxon>
    </lineage>
</organism>
<evidence type="ECO:0000313" key="3">
    <source>
        <dbReference type="Proteomes" id="UP001501496"/>
    </source>
</evidence>
<keyword evidence="1" id="KW-0732">Signal</keyword>